<dbReference type="InterPro" id="IPR011990">
    <property type="entry name" value="TPR-like_helical_dom_sf"/>
</dbReference>
<dbReference type="Proteomes" id="UP000022910">
    <property type="component" value="Unassembled WGS sequence"/>
</dbReference>
<dbReference type="InterPro" id="IPR050767">
    <property type="entry name" value="Sel1_AlgK"/>
</dbReference>
<dbReference type="Pfam" id="PF08238">
    <property type="entry name" value="Sel1"/>
    <property type="match status" value="16"/>
</dbReference>
<proteinExistence type="inferred from homology"/>
<dbReference type="SMR" id="A0A015JI47"/>
<evidence type="ECO:0000256" key="1">
    <source>
        <dbReference type="ARBA" id="ARBA00038101"/>
    </source>
</evidence>
<reference evidence="4 5" key="1">
    <citation type="submission" date="2014-02" db="EMBL/GenBank/DDBJ databases">
        <title>Single nucleus genome sequencing reveals high similarity among nuclei of an endomycorrhizal fungus.</title>
        <authorList>
            <person name="Lin K."/>
            <person name="Geurts R."/>
            <person name="Zhang Z."/>
            <person name="Limpens E."/>
            <person name="Saunders D.G."/>
            <person name="Mu D."/>
            <person name="Pang E."/>
            <person name="Cao H."/>
            <person name="Cha H."/>
            <person name="Lin T."/>
            <person name="Zhou Q."/>
            <person name="Shang Y."/>
            <person name="Li Y."/>
            <person name="Ivanov S."/>
            <person name="Sharma T."/>
            <person name="Velzen R.V."/>
            <person name="Ruijter N.D."/>
            <person name="Aanen D.K."/>
            <person name="Win J."/>
            <person name="Kamoun S."/>
            <person name="Bisseling T."/>
            <person name="Huang S."/>
        </authorList>
    </citation>
    <scope>NUCLEOTIDE SEQUENCE [LARGE SCALE GENOMIC DNA]</scope>
    <source>
        <strain evidence="5">DAOM197198w</strain>
    </source>
</reference>
<dbReference type="InterPro" id="IPR011009">
    <property type="entry name" value="Kinase-like_dom_sf"/>
</dbReference>
<organism evidence="4 5">
    <name type="scientific">Rhizophagus irregularis (strain DAOM 197198w)</name>
    <name type="common">Glomus intraradices</name>
    <dbReference type="NCBI Taxonomy" id="1432141"/>
    <lineage>
        <taxon>Eukaryota</taxon>
        <taxon>Fungi</taxon>
        <taxon>Fungi incertae sedis</taxon>
        <taxon>Mucoromycota</taxon>
        <taxon>Glomeromycotina</taxon>
        <taxon>Glomeromycetes</taxon>
        <taxon>Glomerales</taxon>
        <taxon>Glomeraceae</taxon>
        <taxon>Rhizophagus</taxon>
    </lineage>
</organism>
<protein>
    <submittedName>
        <fullName evidence="4">Skt5p</fullName>
    </submittedName>
</protein>
<dbReference type="SUPFAM" id="SSF56112">
    <property type="entry name" value="Protein kinase-like (PK-like)"/>
    <property type="match status" value="1"/>
</dbReference>
<evidence type="ECO:0000259" key="3">
    <source>
        <dbReference type="PROSITE" id="PS50011"/>
    </source>
</evidence>
<dbReference type="EMBL" id="JEMT01018285">
    <property type="protein sequence ID" value="EXX66810.1"/>
    <property type="molecule type" value="Genomic_DNA"/>
</dbReference>
<feature type="binding site" evidence="2">
    <location>
        <position position="59"/>
    </location>
    <ligand>
        <name>ATP</name>
        <dbReference type="ChEBI" id="CHEBI:30616"/>
    </ligand>
</feature>
<accession>A0A015JI47</accession>
<gene>
    <name evidence="4" type="ORF">RirG_120180</name>
</gene>
<dbReference type="Gene3D" id="1.25.40.10">
    <property type="entry name" value="Tetratricopeptide repeat domain"/>
    <property type="match status" value="4"/>
</dbReference>
<dbReference type="SUPFAM" id="SSF81901">
    <property type="entry name" value="HCP-like"/>
    <property type="match status" value="4"/>
</dbReference>
<dbReference type="PANTHER" id="PTHR11102:SF160">
    <property type="entry name" value="ERAD-ASSOCIATED E3 UBIQUITIN-PROTEIN LIGASE COMPONENT HRD3"/>
    <property type="match status" value="1"/>
</dbReference>
<evidence type="ECO:0000313" key="5">
    <source>
        <dbReference type="Proteomes" id="UP000022910"/>
    </source>
</evidence>
<sequence>MSIKNSYADINWLENFVTKECITCYEYSDFKNVQQIGKGSFGNVVRVNWKTTNHSFALKSFDNGEITLKEVVNELKLHRSVDLHKNIIRIFGITREETYEVHSIRYSFVLEYADNGTLNDYLSKHFNELDWSDKNQLALQLASAVAFIHDCNIIHRDLHANNILILQKNIKLADFGLSKKIDEKSNNTSKIFGVIPFIDPRSLDNRNYKLNKKSDVYSIGVLMWQISSGYKPFYDVGYDGRLILDILNGKREEIIDGTYVEYSNLYRKCWEDNPSERPDIQKVVSTLKSIISHQQNNSNIEITANEINKNYTIGNHQMDPKSNDEMLDINKSLVISDLQNHNSVQSCTSYQEMDINKSLSSSQYKTSIHYSLSNISNRITSLNVSIDDNNDNIIDNINNKVADELIKYVIKNHNRGITFDQIKQFINQQILELDHAIEKLIKWVLKNQTKSQYIYFLGLFYYYNIGVEEDSVKAFKLFLKASEDNFSIAQVYLAKCYNDGYGTGCNKKLAFNWYKKSVENGSIIGQFYLGYCYELGIGTHNDEKMSVYWYKKAANNRNTIAKFYLAECYRLGKGVEKNETKAFKYYEELAKKEVADAQFQLGNCFYYGIGIELDKEQALYWYRKSTINGNIAAEYILKKYYNEKIKNKARNKKIIKFKEVNQLGLYYIGKILIKTNYEKSFYYFQKSAENGYKVAQHDLGKCYRDGTGVRKDERKAFELFKKSAEQGYIEAKFRFGHCYDLGIGTEINKVKAFELYKVAGAKGNDDAQFNLGLLYQLGEGVDKDEKKAFELIKKLVKKGYLKAQFALGYYYSNGIGTEINKVKAFELYKVAAEKGNNDAQFSLSVLYQSGEGVNKDEKMAFELIKKLAEKEYLKAQSELGYYYSNGIGTEINKVKAFELYKIAAEKGDDDAQFNLSLLYQLGEGVNKDEKMAFELIKKLAEKEYLNAQFALGYFYSKGIGTDINKGQAFELYKIVAEKGVNYAQYNLGLLYQSGEGIDKDEKKAFELIKKLAEKDYLKAQSKLGYYYEKGIGTDINMEQAFKLYTIAAEKGCDDAKHNLSLLYQT</sequence>
<keyword evidence="2" id="KW-0547">Nucleotide-binding</keyword>
<name>A0A015JI47_RHIIW</name>
<dbReference type="GO" id="GO:0004672">
    <property type="term" value="F:protein kinase activity"/>
    <property type="evidence" value="ECO:0007669"/>
    <property type="project" value="InterPro"/>
</dbReference>
<comment type="caution">
    <text evidence="4">The sequence shown here is derived from an EMBL/GenBank/DDBJ whole genome shotgun (WGS) entry which is preliminary data.</text>
</comment>
<dbReference type="SMART" id="SM00671">
    <property type="entry name" value="SEL1"/>
    <property type="match status" value="16"/>
</dbReference>
<evidence type="ECO:0000256" key="2">
    <source>
        <dbReference type="PROSITE-ProRule" id="PRU10141"/>
    </source>
</evidence>
<feature type="domain" description="Protein kinase" evidence="3">
    <location>
        <begin position="30"/>
        <end position="291"/>
    </location>
</feature>
<dbReference type="PROSITE" id="PS50011">
    <property type="entry name" value="PROTEIN_KINASE_DOM"/>
    <property type="match status" value="1"/>
</dbReference>
<keyword evidence="5" id="KW-1185">Reference proteome</keyword>
<dbReference type="InterPro" id="IPR000719">
    <property type="entry name" value="Prot_kinase_dom"/>
</dbReference>
<comment type="similarity">
    <text evidence="1">Belongs to the sel-1 family.</text>
</comment>
<dbReference type="Gene3D" id="1.10.510.10">
    <property type="entry name" value="Transferase(Phosphotransferase) domain 1"/>
    <property type="match status" value="1"/>
</dbReference>
<dbReference type="InterPro" id="IPR006597">
    <property type="entry name" value="Sel1-like"/>
</dbReference>
<dbReference type="STRING" id="1432141.A0A015JI47"/>
<dbReference type="PANTHER" id="PTHR11102">
    <property type="entry name" value="SEL-1-LIKE PROTEIN"/>
    <property type="match status" value="1"/>
</dbReference>
<dbReference type="GO" id="GO:0005524">
    <property type="term" value="F:ATP binding"/>
    <property type="evidence" value="ECO:0007669"/>
    <property type="project" value="UniProtKB-UniRule"/>
</dbReference>
<dbReference type="HOGENOM" id="CLU_000288_102_3_1"/>
<dbReference type="Pfam" id="PF07714">
    <property type="entry name" value="PK_Tyr_Ser-Thr"/>
    <property type="match status" value="1"/>
</dbReference>
<dbReference type="PRINTS" id="PR00109">
    <property type="entry name" value="TYRKINASE"/>
</dbReference>
<keyword evidence="2" id="KW-0067">ATP-binding</keyword>
<dbReference type="InterPro" id="IPR001245">
    <property type="entry name" value="Ser-Thr/Tyr_kinase_cat_dom"/>
</dbReference>
<dbReference type="PROSITE" id="PS00107">
    <property type="entry name" value="PROTEIN_KINASE_ATP"/>
    <property type="match status" value="1"/>
</dbReference>
<dbReference type="InterPro" id="IPR017441">
    <property type="entry name" value="Protein_kinase_ATP_BS"/>
</dbReference>
<evidence type="ECO:0000313" key="4">
    <source>
        <dbReference type="EMBL" id="EXX66810.1"/>
    </source>
</evidence>
<dbReference type="AlphaFoldDB" id="A0A015JI47"/>